<name>A0A2N7X7E7_9BURK</name>
<dbReference type="RefSeq" id="WP_018441437.1">
    <property type="nucleotide sequence ID" value="NZ_KB890176.1"/>
</dbReference>
<gene>
    <name evidence="2" type="ORF">C0Z20_06035</name>
</gene>
<dbReference type="Proteomes" id="UP000235777">
    <property type="component" value="Unassembled WGS sequence"/>
</dbReference>
<keyword evidence="1" id="KW-0812">Transmembrane</keyword>
<reference evidence="2 3" key="1">
    <citation type="submission" date="2018-01" db="EMBL/GenBank/DDBJ databases">
        <title>Whole genome analyses suggest that Burkholderia sensu lato contains two further novel genera in the rhizoxinica-symbiotica group Mycetohabitans gen. nov., and Trinickia gen. nov.: implications for the evolution of diazotrophy and nodulation in the Burkholderiaceae.</title>
        <authorList>
            <person name="Estrada-de los Santos P."/>
            <person name="Palmer M."/>
            <person name="Chavez-Ramirez B."/>
            <person name="Beukes C."/>
            <person name="Steenkamp E.T."/>
            <person name="Hirsch A.M."/>
            <person name="Manyaka P."/>
            <person name="Maluk M."/>
            <person name="Lafos M."/>
            <person name="Crook M."/>
            <person name="Gross E."/>
            <person name="Simon M.F."/>
            <person name="Bueno dos Reis Junior F."/>
            <person name="Poole P.S."/>
            <person name="Venter S.N."/>
            <person name="James E.K."/>
        </authorList>
    </citation>
    <scope>NUCLEOTIDE SEQUENCE [LARGE SCALE GENOMIC DNA]</scope>
    <source>
        <strain evidence="2 3">JPY 581</strain>
    </source>
</reference>
<evidence type="ECO:0000313" key="2">
    <source>
        <dbReference type="EMBL" id="PMS37530.1"/>
    </source>
</evidence>
<protein>
    <submittedName>
        <fullName evidence="2">DUF2784 domain-containing protein</fullName>
    </submittedName>
</protein>
<accession>A0A2N7X7E7</accession>
<dbReference type="OrthoDB" id="370375at2"/>
<evidence type="ECO:0000313" key="3">
    <source>
        <dbReference type="Proteomes" id="UP000235777"/>
    </source>
</evidence>
<feature type="transmembrane region" description="Helical" evidence="1">
    <location>
        <begin position="95"/>
        <end position="118"/>
    </location>
</feature>
<keyword evidence="1" id="KW-1133">Transmembrane helix</keyword>
<keyword evidence="3" id="KW-1185">Reference proteome</keyword>
<dbReference type="AlphaFoldDB" id="A0A2N7X7E7"/>
<sequence length="124" mass="14164">MTAWADIVLILHALVVSFIVGGFAAIWVGVPLGWQWVRNPVFRLLHLGAIGIVALLAVADIPCPLTVLETWLRHGATSSQGFVEYWLQRLIYYDFPPWVFTVAYSLFALLVLCTWRFVPPRRRR</sequence>
<comment type="caution">
    <text evidence="2">The sequence shown here is derived from an EMBL/GenBank/DDBJ whole genome shotgun (WGS) entry which is preliminary data.</text>
</comment>
<proteinExistence type="predicted"/>
<organism evidence="2 3">
    <name type="scientific">Trinickia symbiotica</name>
    <dbReference type="NCBI Taxonomy" id="863227"/>
    <lineage>
        <taxon>Bacteria</taxon>
        <taxon>Pseudomonadati</taxon>
        <taxon>Pseudomonadota</taxon>
        <taxon>Betaproteobacteria</taxon>
        <taxon>Burkholderiales</taxon>
        <taxon>Burkholderiaceae</taxon>
        <taxon>Trinickia</taxon>
    </lineage>
</organism>
<dbReference type="EMBL" id="PNYC01000003">
    <property type="protein sequence ID" value="PMS37530.1"/>
    <property type="molecule type" value="Genomic_DNA"/>
</dbReference>
<dbReference type="Pfam" id="PF10861">
    <property type="entry name" value="DUF2784"/>
    <property type="match status" value="1"/>
</dbReference>
<feature type="transmembrane region" description="Helical" evidence="1">
    <location>
        <begin position="6"/>
        <end position="29"/>
    </location>
</feature>
<keyword evidence="1" id="KW-0472">Membrane</keyword>
<feature type="transmembrane region" description="Helical" evidence="1">
    <location>
        <begin position="41"/>
        <end position="59"/>
    </location>
</feature>
<dbReference type="STRING" id="863227.GCA_000373005_02866"/>
<dbReference type="InterPro" id="IPR021218">
    <property type="entry name" value="DUF2784"/>
</dbReference>
<evidence type="ECO:0000256" key="1">
    <source>
        <dbReference type="SAM" id="Phobius"/>
    </source>
</evidence>